<evidence type="ECO:0000313" key="2">
    <source>
        <dbReference type="Proteomes" id="UP001182355"/>
    </source>
</evidence>
<proteinExistence type="predicted"/>
<dbReference type="Proteomes" id="UP001182355">
    <property type="component" value="Unassembled WGS sequence"/>
</dbReference>
<name>A0AAD2V2M0_YEREN</name>
<organism evidence="1 2">
    <name type="scientific">Yersinia enterocolitica</name>
    <dbReference type="NCBI Taxonomy" id="630"/>
    <lineage>
        <taxon>Bacteria</taxon>
        <taxon>Pseudomonadati</taxon>
        <taxon>Pseudomonadota</taxon>
        <taxon>Gammaproteobacteria</taxon>
        <taxon>Enterobacterales</taxon>
        <taxon>Yersiniaceae</taxon>
        <taxon>Yersinia</taxon>
    </lineage>
</organism>
<dbReference type="AlphaFoldDB" id="A0AAD2V2M0"/>
<gene>
    <name evidence="1" type="ORF">RSF11_002797</name>
</gene>
<evidence type="ECO:0000313" key="1">
    <source>
        <dbReference type="EMBL" id="ELI8103075.1"/>
    </source>
</evidence>
<comment type="caution">
    <text evidence="1">The sequence shown here is derived from an EMBL/GenBank/DDBJ whole genome shotgun (WGS) entry which is preliminary data.</text>
</comment>
<accession>A0AAD2V2M0</accession>
<dbReference type="EMBL" id="ABNAVX010000015">
    <property type="protein sequence ID" value="ELI8103075.1"/>
    <property type="molecule type" value="Genomic_DNA"/>
</dbReference>
<reference evidence="1" key="1">
    <citation type="submission" date="2023-02" db="EMBL/GenBank/DDBJ databases">
        <authorList>
            <person name="Ashton P.M."/>
            <person name="Dallman T."/>
            <person name="Nair S."/>
            <person name="De Pinna E."/>
            <person name="Peters T."/>
            <person name="Grant K."/>
        </authorList>
    </citation>
    <scope>NUCLEOTIDE SEQUENCE</scope>
    <source>
        <strain evidence="1">01103883</strain>
    </source>
</reference>
<sequence length="74" mass="8268">MKFKCAGKWNGEPFERITEAEDEADCYGHGHWWAAMGEATITDFVMEVCADEQPSECSPMFYPTDKQGGANVKS</sequence>
<protein>
    <submittedName>
        <fullName evidence="1">Uncharacterized protein</fullName>
    </submittedName>
</protein>